<dbReference type="FunFam" id="3.30.1370.30:FF:000006">
    <property type="entry name" value="40S ribosomal protein S8"/>
    <property type="match status" value="1"/>
</dbReference>
<dbReference type="AlphaFoldDB" id="C5M695"/>
<gene>
    <name evidence="8" type="ORF">CTRG_01376</name>
</gene>
<dbReference type="GO" id="GO:0005763">
    <property type="term" value="C:mitochondrial small ribosomal subunit"/>
    <property type="evidence" value="ECO:0007669"/>
    <property type="project" value="EnsemblFungi"/>
</dbReference>
<dbReference type="Proteomes" id="UP000002037">
    <property type="component" value="Unassembled WGS sequence"/>
</dbReference>
<dbReference type="KEGG" id="ctp:CTRG_01376"/>
<name>C5M695_CANTT</name>
<dbReference type="HOGENOM" id="CLU_107213_0_0_1"/>
<dbReference type="GO" id="GO:0006412">
    <property type="term" value="P:translation"/>
    <property type="evidence" value="ECO:0007669"/>
    <property type="project" value="InterPro"/>
</dbReference>
<dbReference type="eggNOG" id="ENOG502RXRN">
    <property type="taxonomic scope" value="Eukaryota"/>
</dbReference>
<reference evidence="8 9" key="1">
    <citation type="journal article" date="2009" name="Nature">
        <title>Evolution of pathogenicity and sexual reproduction in eight Candida genomes.</title>
        <authorList>
            <person name="Butler G."/>
            <person name="Rasmussen M.D."/>
            <person name="Lin M.F."/>
            <person name="Santos M.A."/>
            <person name="Sakthikumar S."/>
            <person name="Munro C.A."/>
            <person name="Rheinbay E."/>
            <person name="Grabherr M."/>
            <person name="Forche A."/>
            <person name="Reedy J.L."/>
            <person name="Agrafioti I."/>
            <person name="Arnaud M.B."/>
            <person name="Bates S."/>
            <person name="Brown A.J."/>
            <person name="Brunke S."/>
            <person name="Costanzo M.C."/>
            <person name="Fitzpatrick D.A."/>
            <person name="de Groot P.W."/>
            <person name="Harris D."/>
            <person name="Hoyer L.L."/>
            <person name="Hube B."/>
            <person name="Klis F.M."/>
            <person name="Kodira C."/>
            <person name="Lennard N."/>
            <person name="Logue M.E."/>
            <person name="Martin R."/>
            <person name="Neiman A.M."/>
            <person name="Nikolaou E."/>
            <person name="Quail M.A."/>
            <person name="Quinn J."/>
            <person name="Santos M.C."/>
            <person name="Schmitzberger F.F."/>
            <person name="Sherlock G."/>
            <person name="Shah P."/>
            <person name="Silverstein K.A."/>
            <person name="Skrzypek M.S."/>
            <person name="Soll D."/>
            <person name="Staggs R."/>
            <person name="Stansfield I."/>
            <person name="Stumpf M.P."/>
            <person name="Sudbery P.E."/>
            <person name="Srikantha T."/>
            <person name="Zeng Q."/>
            <person name="Berman J."/>
            <person name="Berriman M."/>
            <person name="Heitman J."/>
            <person name="Gow N.A."/>
            <person name="Lorenz M.C."/>
            <person name="Birren B.W."/>
            <person name="Kellis M."/>
            <person name="Cuomo C.A."/>
        </authorList>
    </citation>
    <scope>NUCLEOTIDE SEQUENCE [LARGE SCALE GENOMIC DNA]</scope>
    <source>
        <strain evidence="9">ATCC MYA-3404 / T1</strain>
    </source>
</reference>
<dbReference type="OrthoDB" id="409928at2759"/>
<evidence type="ECO:0000256" key="7">
    <source>
        <dbReference type="ARBA" id="ARBA00071383"/>
    </source>
</evidence>
<comment type="subcellular location">
    <subcellularLocation>
        <location evidence="1">Mitochondrion</location>
    </subcellularLocation>
</comment>
<accession>C5M695</accession>
<dbReference type="InterPro" id="IPR035987">
    <property type="entry name" value="Ribosomal_uS8_sf"/>
</dbReference>
<evidence type="ECO:0000256" key="4">
    <source>
        <dbReference type="ARBA" id="ARBA00023128"/>
    </source>
</evidence>
<dbReference type="SUPFAM" id="SSF56047">
    <property type="entry name" value="Ribosomal protein S8"/>
    <property type="match status" value="1"/>
</dbReference>
<dbReference type="Gene3D" id="3.30.1370.30">
    <property type="match status" value="1"/>
</dbReference>
<sequence length="156" mass="17449">MSSLVQLSRFCAHLKNSLNVTMSKTSLPYNRTNLQAAMALYQQGFISSVQRGSTEGPDLVPTEATPDNITSRRLWVDLKYRNNQSVISELNLISKPSRKINLTSEEIKAFASGLRVRNLPPLQPAECVFIENDREVVEVQDAAKRGLSGQALFRVR</sequence>
<evidence type="ECO:0000313" key="8">
    <source>
        <dbReference type="EMBL" id="EER34515.1"/>
    </source>
</evidence>
<dbReference type="InterPro" id="IPR000630">
    <property type="entry name" value="Ribosomal_uS8"/>
</dbReference>
<dbReference type="VEuPathDB" id="FungiDB:CTRG_01376"/>
<evidence type="ECO:0000256" key="1">
    <source>
        <dbReference type="ARBA" id="ARBA00004173"/>
    </source>
</evidence>
<evidence type="ECO:0000256" key="2">
    <source>
        <dbReference type="ARBA" id="ARBA00006471"/>
    </source>
</evidence>
<protein>
    <recommendedName>
        <fullName evidence="7">Small ribosomal subunit protein uS8m</fullName>
    </recommendedName>
</protein>
<keyword evidence="4" id="KW-0496">Mitochondrion</keyword>
<keyword evidence="3" id="KW-0689">Ribosomal protein</keyword>
<dbReference type="EMBL" id="GG692396">
    <property type="protein sequence ID" value="EER34515.1"/>
    <property type="molecule type" value="Genomic_DNA"/>
</dbReference>
<dbReference type="Pfam" id="PF00410">
    <property type="entry name" value="Ribosomal_S8"/>
    <property type="match status" value="1"/>
</dbReference>
<comment type="function">
    <text evidence="6">Component of the mitochondrial ribosome (mitoribosome), a dedicated translation machinery responsible for the synthesis of mitochondrial genome-encoded proteins, including at least some of the essential transmembrane subunits of the mitochondrial respiratory chain. The mitoribosomes are attached to the mitochondrial inner membrane and translation products are cotranslationally integrated into the membrane.</text>
</comment>
<dbReference type="GO" id="GO:0003735">
    <property type="term" value="F:structural constituent of ribosome"/>
    <property type="evidence" value="ECO:0007669"/>
    <property type="project" value="EnsemblFungi"/>
</dbReference>
<dbReference type="GeneID" id="8296437"/>
<dbReference type="FunFam" id="3.30.1490.10:FF:000005">
    <property type="entry name" value="Mitochondrial 40S ribosomal protein S8"/>
    <property type="match status" value="1"/>
</dbReference>
<comment type="similarity">
    <text evidence="2">Belongs to the universal ribosomal protein uS8 family.</text>
</comment>
<evidence type="ECO:0000313" key="9">
    <source>
        <dbReference type="Proteomes" id="UP000002037"/>
    </source>
</evidence>
<evidence type="ECO:0000256" key="3">
    <source>
        <dbReference type="ARBA" id="ARBA00022980"/>
    </source>
</evidence>
<organism evidence="8 9">
    <name type="scientific">Candida tropicalis (strain ATCC MYA-3404 / T1)</name>
    <name type="common">Yeast</name>
    <dbReference type="NCBI Taxonomy" id="294747"/>
    <lineage>
        <taxon>Eukaryota</taxon>
        <taxon>Fungi</taxon>
        <taxon>Dikarya</taxon>
        <taxon>Ascomycota</taxon>
        <taxon>Saccharomycotina</taxon>
        <taxon>Pichiomycetes</taxon>
        <taxon>Debaryomycetaceae</taxon>
        <taxon>Candida/Lodderomyces clade</taxon>
        <taxon>Candida</taxon>
    </lineage>
</organism>
<evidence type="ECO:0000256" key="5">
    <source>
        <dbReference type="ARBA" id="ARBA00023274"/>
    </source>
</evidence>
<proteinExistence type="inferred from homology"/>
<dbReference type="STRING" id="294747.C5M695"/>
<keyword evidence="9" id="KW-1185">Reference proteome</keyword>
<evidence type="ECO:0000256" key="6">
    <source>
        <dbReference type="ARBA" id="ARBA00037226"/>
    </source>
</evidence>
<dbReference type="Gene3D" id="3.30.1490.10">
    <property type="match status" value="1"/>
</dbReference>
<dbReference type="RefSeq" id="XP_002547070.1">
    <property type="nucleotide sequence ID" value="XM_002547024.1"/>
</dbReference>
<keyword evidence="5" id="KW-0687">Ribonucleoprotein</keyword>